<dbReference type="PANTHER" id="PTHR43389:SF4">
    <property type="entry name" value="V-TYPE PROTON ATPASE SUBUNIT B"/>
    <property type="match status" value="1"/>
</dbReference>
<keyword evidence="4" id="KW-0375">Hydrogen ion transport</keyword>
<keyword evidence="2 4" id="KW-0813">Transport</keyword>
<dbReference type="AlphaFoldDB" id="A0A955L037"/>
<evidence type="ECO:0000256" key="3">
    <source>
        <dbReference type="ARBA" id="ARBA00023065"/>
    </source>
</evidence>
<evidence type="ECO:0000256" key="4">
    <source>
        <dbReference type="HAMAP-Rule" id="MF_00310"/>
    </source>
</evidence>
<accession>A0A955L037</accession>
<evidence type="ECO:0000256" key="2">
    <source>
        <dbReference type="ARBA" id="ARBA00022448"/>
    </source>
</evidence>
<dbReference type="GO" id="GO:0042777">
    <property type="term" value="P:proton motive force-driven plasma membrane ATP synthesis"/>
    <property type="evidence" value="ECO:0007669"/>
    <property type="project" value="UniProtKB-UniRule"/>
</dbReference>
<feature type="domain" description="ATP synthase A/B type C-terminal" evidence="7">
    <location>
        <begin position="357"/>
        <end position="456"/>
    </location>
</feature>
<name>A0A955L037_9BACT</name>
<dbReference type="HAMAP" id="MF_00310">
    <property type="entry name" value="ATP_synth_B_arch"/>
    <property type="match status" value="1"/>
</dbReference>
<comment type="caution">
    <text evidence="8">The sequence shown here is derived from an EMBL/GenBank/DDBJ whole genome shotgun (WGS) entry which is preliminary data.</text>
</comment>
<evidence type="ECO:0000259" key="6">
    <source>
        <dbReference type="Pfam" id="PF02874"/>
    </source>
</evidence>
<dbReference type="InterPro" id="IPR004100">
    <property type="entry name" value="ATPase_F1/V1/A1_a/bsu_N"/>
</dbReference>
<dbReference type="SUPFAM" id="SSF47917">
    <property type="entry name" value="C-terminal domain of alpha and beta subunits of F1 ATP synthase"/>
    <property type="match status" value="1"/>
</dbReference>
<dbReference type="Pfam" id="PF22919">
    <property type="entry name" value="ATP-synt_VA_C"/>
    <property type="match status" value="1"/>
</dbReference>
<feature type="domain" description="ATPase F1/V1/A1 complex alpha/beta subunit nucleotide-binding" evidence="5">
    <location>
        <begin position="131"/>
        <end position="352"/>
    </location>
</feature>
<dbReference type="Proteomes" id="UP000745577">
    <property type="component" value="Unassembled WGS sequence"/>
</dbReference>
<keyword evidence="4" id="KW-0066">ATP synthesis</keyword>
<reference evidence="8" key="1">
    <citation type="submission" date="2020-04" db="EMBL/GenBank/DDBJ databases">
        <authorList>
            <person name="Zhang T."/>
        </authorList>
    </citation>
    <scope>NUCLEOTIDE SEQUENCE</scope>
    <source>
        <strain evidence="8">HKST-UBA15</strain>
    </source>
</reference>
<dbReference type="CDD" id="cd18118">
    <property type="entry name" value="ATP-synt_V_A-type_beta_N"/>
    <property type="match status" value="1"/>
</dbReference>
<gene>
    <name evidence="4" type="primary">atpB</name>
    <name evidence="8" type="ORF">KC675_00970</name>
</gene>
<dbReference type="InterPro" id="IPR027417">
    <property type="entry name" value="P-loop_NTPase"/>
</dbReference>
<evidence type="ECO:0000313" key="9">
    <source>
        <dbReference type="Proteomes" id="UP000745577"/>
    </source>
</evidence>
<dbReference type="SUPFAM" id="SSF52540">
    <property type="entry name" value="P-loop containing nucleoside triphosphate hydrolases"/>
    <property type="match status" value="1"/>
</dbReference>
<dbReference type="Pfam" id="PF00006">
    <property type="entry name" value="ATP-synt_ab"/>
    <property type="match status" value="1"/>
</dbReference>
<feature type="domain" description="ATPase F1/V1/A1 complex alpha/beta subunit N-terminal" evidence="6">
    <location>
        <begin position="12"/>
        <end position="73"/>
    </location>
</feature>
<evidence type="ECO:0000259" key="7">
    <source>
        <dbReference type="Pfam" id="PF22919"/>
    </source>
</evidence>
<reference evidence="8" key="2">
    <citation type="journal article" date="2021" name="Microbiome">
        <title>Successional dynamics and alternative stable states in a saline activated sludge microbial community over 9 years.</title>
        <authorList>
            <person name="Wang Y."/>
            <person name="Ye J."/>
            <person name="Ju F."/>
            <person name="Liu L."/>
            <person name="Boyd J.A."/>
            <person name="Deng Y."/>
            <person name="Parks D.H."/>
            <person name="Jiang X."/>
            <person name="Yin X."/>
            <person name="Woodcroft B.J."/>
            <person name="Tyson G.W."/>
            <person name="Hugenholtz P."/>
            <person name="Polz M.F."/>
            <person name="Zhang T."/>
        </authorList>
    </citation>
    <scope>NUCLEOTIDE SEQUENCE</scope>
    <source>
        <strain evidence="8">HKST-UBA15</strain>
    </source>
</reference>
<dbReference type="PANTHER" id="PTHR43389">
    <property type="entry name" value="V-TYPE PROTON ATPASE SUBUNIT B"/>
    <property type="match status" value="1"/>
</dbReference>
<dbReference type="InterPro" id="IPR055190">
    <property type="entry name" value="ATP-synt_VA_C"/>
</dbReference>
<dbReference type="Pfam" id="PF02874">
    <property type="entry name" value="ATP-synt_ab_N"/>
    <property type="match status" value="1"/>
</dbReference>
<evidence type="ECO:0000313" key="8">
    <source>
        <dbReference type="EMBL" id="MCA9379729.1"/>
    </source>
</evidence>
<dbReference type="CDD" id="cd01135">
    <property type="entry name" value="V_A-ATPase_B"/>
    <property type="match status" value="1"/>
</dbReference>
<sequence>MKKWYKTIKELYGPLLIVEGVEKAKFEDLVEVETQDGEIRKGRVLEARDDRAVVQMFDTTSGIDIKNSKASFLGKTLKLGVSELMMGRVFNGFGDVMDGGEEIIPEKELDINGFPLNPFKREYPEDFIQTGVSTIDVMNTLVQGQKLPIFSVAGLPHSKLAAQIVRQSKVIKEGKVDSNFAIVFGAIGITFEESQFFINEFKKTGALFKTVMFINLANDPVIERITLPRLALTTAEYLAYEKNMNVLVVLTDITNYCNSLREVSAARKEVPGRRSYPGYMYTDLASLYERAGKVDGSTGSITQLPILTMPEGDKTHPIPDLTGYITEGQIVLAPELEKKGINPPVAVLASLSRLMNKGIGEGKTREDHSGVANQLFAGYAKGRELRELAQILGESSLSEDDRKFVQFVDAFEKEFVNQGYENDRSIEESLNLGWKLLSMLPEKELKRVKKEHIEKYMKN</sequence>
<evidence type="ECO:0000256" key="1">
    <source>
        <dbReference type="ARBA" id="ARBA00008936"/>
    </source>
</evidence>
<organism evidence="8 9">
    <name type="scientific">Candidatus Dojkabacteria bacterium</name>
    <dbReference type="NCBI Taxonomy" id="2099670"/>
    <lineage>
        <taxon>Bacteria</taxon>
        <taxon>Candidatus Dojkabacteria</taxon>
    </lineage>
</organism>
<comment type="similarity">
    <text evidence="1 4">Belongs to the ATPase alpha/beta chains family.</text>
</comment>
<dbReference type="EMBL" id="JAGQLL010000008">
    <property type="protein sequence ID" value="MCA9379729.1"/>
    <property type="molecule type" value="Genomic_DNA"/>
</dbReference>
<dbReference type="PIRSF" id="PIRSF039114">
    <property type="entry name" value="V-ATPsynth_beta/V-ATPase_B"/>
    <property type="match status" value="1"/>
</dbReference>
<protein>
    <recommendedName>
        <fullName evidence="4">V-type ATP synthase beta chain</fullName>
    </recommendedName>
    <alternativeName>
        <fullName evidence="4">V-ATPase subunit B</fullName>
    </alternativeName>
</protein>
<keyword evidence="3 4" id="KW-0406">Ion transport</keyword>
<dbReference type="GO" id="GO:0005524">
    <property type="term" value="F:ATP binding"/>
    <property type="evidence" value="ECO:0007669"/>
    <property type="project" value="UniProtKB-UniRule"/>
</dbReference>
<evidence type="ECO:0000259" key="5">
    <source>
        <dbReference type="Pfam" id="PF00006"/>
    </source>
</evidence>
<dbReference type="NCBIfam" id="NF003235">
    <property type="entry name" value="PRK04196.1"/>
    <property type="match status" value="1"/>
</dbReference>
<dbReference type="GO" id="GO:0046933">
    <property type="term" value="F:proton-transporting ATP synthase activity, rotational mechanism"/>
    <property type="evidence" value="ECO:0007669"/>
    <property type="project" value="UniProtKB-UniRule"/>
</dbReference>
<proteinExistence type="inferred from homology"/>
<dbReference type="CDD" id="cd18112">
    <property type="entry name" value="ATP-synt_V_A-type_beta_C"/>
    <property type="match status" value="1"/>
</dbReference>
<dbReference type="InterPro" id="IPR022879">
    <property type="entry name" value="V-ATPase_su_B/beta"/>
</dbReference>
<comment type="function">
    <text evidence="4">Produces ATP from ADP in the presence of a proton gradient across the membrane. The V-type beta chain is a regulatory subunit.</text>
</comment>
<dbReference type="InterPro" id="IPR000194">
    <property type="entry name" value="ATPase_F1/V1/A1_a/bsu_nucl-bd"/>
</dbReference>
<dbReference type="Gene3D" id="3.40.50.12240">
    <property type="match status" value="1"/>
</dbReference>